<organism evidence="3 4">
    <name type="scientific">Micavibrio aeruginosavorus</name>
    <dbReference type="NCBI Taxonomy" id="349221"/>
    <lineage>
        <taxon>Bacteria</taxon>
        <taxon>Pseudomonadati</taxon>
        <taxon>Bdellovibrionota</taxon>
        <taxon>Bdellovibrionia</taxon>
        <taxon>Bdellovibrionales</taxon>
        <taxon>Pseudobdellovibrionaceae</taxon>
        <taxon>Micavibrio</taxon>
    </lineage>
</organism>
<dbReference type="AlphaFoldDB" id="A0A7T5R281"/>
<dbReference type="PANTHER" id="PTHR37464">
    <property type="entry name" value="BLL2463 PROTEIN"/>
    <property type="match status" value="1"/>
</dbReference>
<dbReference type="Pfam" id="PF07584">
    <property type="entry name" value="BatA"/>
    <property type="match status" value="1"/>
</dbReference>
<gene>
    <name evidence="3" type="ORF">HYS17_11685</name>
</gene>
<evidence type="ECO:0000313" key="3">
    <source>
        <dbReference type="EMBL" id="QQG36132.1"/>
    </source>
</evidence>
<dbReference type="PANTHER" id="PTHR37464:SF1">
    <property type="entry name" value="BLL2463 PROTEIN"/>
    <property type="match status" value="1"/>
</dbReference>
<dbReference type="CDD" id="cd03143">
    <property type="entry name" value="A4_beta-galactosidase_middle_domain"/>
    <property type="match status" value="1"/>
</dbReference>
<evidence type="ECO:0000313" key="4">
    <source>
        <dbReference type="Proteomes" id="UP000595362"/>
    </source>
</evidence>
<reference evidence="3 4" key="1">
    <citation type="submission" date="2020-07" db="EMBL/GenBank/DDBJ databases">
        <title>Huge and variable diversity of episymbiotic CPR bacteria and DPANN archaea in groundwater ecosystems.</title>
        <authorList>
            <person name="He C.Y."/>
            <person name="Keren R."/>
            <person name="Whittaker M."/>
            <person name="Farag I.F."/>
            <person name="Doudna J."/>
            <person name="Cate J.H.D."/>
            <person name="Banfield J.F."/>
        </authorList>
    </citation>
    <scope>NUCLEOTIDE SEQUENCE [LARGE SCALE GENOMIC DNA]</scope>
    <source>
        <strain evidence="3">NC_groundwater_70_Ag_B-0.1um_54_66</strain>
    </source>
</reference>
<dbReference type="InterPro" id="IPR029062">
    <property type="entry name" value="Class_I_gatase-like"/>
</dbReference>
<dbReference type="EMBL" id="CP066681">
    <property type="protein sequence ID" value="QQG36132.1"/>
    <property type="molecule type" value="Genomic_DNA"/>
</dbReference>
<dbReference type="InterPro" id="IPR011933">
    <property type="entry name" value="Double_TM_dom"/>
</dbReference>
<keyword evidence="1" id="KW-0472">Membrane</keyword>
<keyword evidence="1" id="KW-1133">Transmembrane helix</keyword>
<dbReference type="SUPFAM" id="SSF52317">
    <property type="entry name" value="Class I glutamine amidotransferase-like"/>
    <property type="match status" value="1"/>
</dbReference>
<feature type="transmembrane region" description="Helical" evidence="1">
    <location>
        <begin position="653"/>
        <end position="674"/>
    </location>
</feature>
<dbReference type="Proteomes" id="UP000595362">
    <property type="component" value="Chromosome"/>
</dbReference>
<proteinExistence type="predicted"/>
<feature type="transmembrane region" description="Helical" evidence="1">
    <location>
        <begin position="44"/>
        <end position="62"/>
    </location>
</feature>
<dbReference type="InterPro" id="IPR024163">
    <property type="entry name" value="Aerotolerance_reg_N"/>
</dbReference>
<evidence type="ECO:0000256" key="1">
    <source>
        <dbReference type="SAM" id="Phobius"/>
    </source>
</evidence>
<keyword evidence="1" id="KW-0812">Transmembrane</keyword>
<protein>
    <submittedName>
        <fullName evidence="3">BatA domain-containing protein</fullName>
    </submittedName>
</protein>
<name>A0A7T5R281_9BACT</name>
<dbReference type="NCBIfam" id="TIGR02226">
    <property type="entry name" value="two_anch"/>
    <property type="match status" value="1"/>
</dbReference>
<accession>A0A7T5R281</accession>
<sequence length="697" mass="74112">MDHIPSQPPVKSSRGPFTLAAGTAAAAAATNAQAYALGPVAGTFAPWMLLAVPAVVGLWWLMKSIPLKPIRQAFPGISLLFKLESEEKTPKRIPWWQYIPITLASAALVGALTRPELNPQAPLPGSGPVMLVVDNGWAAARQWQARHDQMQQLINRAEREGRPVMILPTAAPDDGSPVKVQGPLSPAEARQIALQMKPLPWPADREGALESLTALQADKPSAIVWLSNGLNDKAARPLSEKLASMGQVTILEDAPADSARLLLPPETGTGKMTVTVKRSHTGTQDDVQIVAVDESGKPIDQATATFKPGASETQASFNLPPEISNELARLSIAGEPSAAATVLLDERWRRRPVGVIANAQNNAAQPLLNESDYIDQALNPYVDLHQGPVDELLKRKLAVLVMTDAAAVGKAQSLKIDQWVQEGGTLLRFAGQRLAAQETLDQSLLPLKLRQGARTLGGNVSGGKEGKLAPFPSTSPFAGIPLASHITIKQEVLPQPGADNDENTWARLQDGTPLVTARKHGKGQIVLFHTTADPAWSNLSLSGTFVDMMRAVVASSQGVAGKLENTDISLPPLKTLDGFGRFGAPGAGARPLTAEALAQNQIGPQHPPGYYGNESLRQALNLSASITTIQPLGAMPDSVLRKTYAIGQKERDLTGALLGGALGFLLLDLLIVLYQRRSHKGPDKTPARKAPKPEAGS</sequence>
<dbReference type="Gene3D" id="3.40.50.880">
    <property type="match status" value="1"/>
</dbReference>
<feature type="domain" description="Aerotolerance regulator N-terminal" evidence="2">
    <location>
        <begin position="45"/>
        <end position="115"/>
    </location>
</feature>
<evidence type="ECO:0000259" key="2">
    <source>
        <dbReference type="Pfam" id="PF07584"/>
    </source>
</evidence>